<accession>A0AAV5JYP0</accession>
<dbReference type="PANTHER" id="PTHR47480:SF15">
    <property type="entry name" value="RARE LIPOPROTEIN A-LIKE DOUBLE-PSI BETA-BARREL PROTEIN"/>
    <property type="match status" value="1"/>
</dbReference>
<sequence>MSRQFLFYPTPSSSPNLMSSSSHILILFVALFSQFYADYSEIIRGTAAYYDPPPHTPTACPEFNNKPLPSNGNFGAAGERLWENDAPCGRKYNVMCISKGAPTSCIPGSKKIEIVIIDRAKTSRTEPSKDDATVVLSIQSYRLIAYDFKTSVNVQIEPVQNLG</sequence>
<dbReference type="Proteomes" id="UP001054252">
    <property type="component" value="Unassembled WGS sequence"/>
</dbReference>
<dbReference type="CDD" id="cd22269">
    <property type="entry name" value="DPBB_EG45-like"/>
    <property type="match status" value="1"/>
</dbReference>
<dbReference type="Gene3D" id="2.40.40.10">
    <property type="entry name" value="RlpA-like domain"/>
    <property type="match status" value="1"/>
</dbReference>
<dbReference type="AlphaFoldDB" id="A0AAV5JYP0"/>
<gene>
    <name evidence="1" type="ORF">SLEP1_g27109</name>
</gene>
<dbReference type="InterPro" id="IPR036908">
    <property type="entry name" value="RlpA-like_sf"/>
</dbReference>
<evidence type="ECO:0008006" key="3">
    <source>
        <dbReference type="Google" id="ProtNLM"/>
    </source>
</evidence>
<evidence type="ECO:0000313" key="2">
    <source>
        <dbReference type="Proteomes" id="UP001054252"/>
    </source>
</evidence>
<dbReference type="PANTHER" id="PTHR47480">
    <property type="entry name" value="EG45-LIKE DOMAIN CONTAINING PROTEIN"/>
    <property type="match status" value="1"/>
</dbReference>
<comment type="caution">
    <text evidence="1">The sequence shown here is derived from an EMBL/GenBank/DDBJ whole genome shotgun (WGS) entry which is preliminary data.</text>
</comment>
<organism evidence="1 2">
    <name type="scientific">Rubroshorea leprosula</name>
    <dbReference type="NCBI Taxonomy" id="152421"/>
    <lineage>
        <taxon>Eukaryota</taxon>
        <taxon>Viridiplantae</taxon>
        <taxon>Streptophyta</taxon>
        <taxon>Embryophyta</taxon>
        <taxon>Tracheophyta</taxon>
        <taxon>Spermatophyta</taxon>
        <taxon>Magnoliopsida</taxon>
        <taxon>eudicotyledons</taxon>
        <taxon>Gunneridae</taxon>
        <taxon>Pentapetalae</taxon>
        <taxon>rosids</taxon>
        <taxon>malvids</taxon>
        <taxon>Malvales</taxon>
        <taxon>Dipterocarpaceae</taxon>
        <taxon>Rubroshorea</taxon>
    </lineage>
</organism>
<evidence type="ECO:0000313" key="1">
    <source>
        <dbReference type="EMBL" id="GKV16469.1"/>
    </source>
</evidence>
<keyword evidence="2" id="KW-1185">Reference proteome</keyword>
<proteinExistence type="predicted"/>
<name>A0AAV5JYP0_9ROSI</name>
<protein>
    <recommendedName>
        <fullName evidence="3">Expansin-like EG45 domain-containing protein</fullName>
    </recommendedName>
</protein>
<dbReference type="SUPFAM" id="SSF50685">
    <property type="entry name" value="Barwin-like endoglucanases"/>
    <property type="match status" value="1"/>
</dbReference>
<dbReference type="EMBL" id="BPVZ01000045">
    <property type="protein sequence ID" value="GKV16469.1"/>
    <property type="molecule type" value="Genomic_DNA"/>
</dbReference>
<reference evidence="1 2" key="1">
    <citation type="journal article" date="2021" name="Commun. Biol.">
        <title>The genome of Shorea leprosula (Dipterocarpaceae) highlights the ecological relevance of drought in aseasonal tropical rainforests.</title>
        <authorList>
            <person name="Ng K.K.S."/>
            <person name="Kobayashi M.J."/>
            <person name="Fawcett J.A."/>
            <person name="Hatakeyama M."/>
            <person name="Paape T."/>
            <person name="Ng C.H."/>
            <person name="Ang C.C."/>
            <person name="Tnah L.H."/>
            <person name="Lee C.T."/>
            <person name="Nishiyama T."/>
            <person name="Sese J."/>
            <person name="O'Brien M.J."/>
            <person name="Copetti D."/>
            <person name="Mohd Noor M.I."/>
            <person name="Ong R.C."/>
            <person name="Putra M."/>
            <person name="Sireger I.Z."/>
            <person name="Indrioko S."/>
            <person name="Kosugi Y."/>
            <person name="Izuno A."/>
            <person name="Isagi Y."/>
            <person name="Lee S.L."/>
            <person name="Shimizu K.K."/>
        </authorList>
    </citation>
    <scope>NUCLEOTIDE SEQUENCE [LARGE SCALE GENOMIC DNA]</scope>
    <source>
        <strain evidence="1">214</strain>
    </source>
</reference>